<evidence type="ECO:0000256" key="8">
    <source>
        <dbReference type="PIRSR" id="PIRSR000071-1"/>
    </source>
</evidence>
<comment type="function">
    <text evidence="1">Involved in the hydrocarbon hydroxylating system, which transfers electrons from NADH to rubredoxin reductase and then through rubredoxin to alkane 1 monooxygenase.</text>
</comment>
<dbReference type="AlphaFoldDB" id="A0A3R7EWA0"/>
<dbReference type="RefSeq" id="WP_043467119.1">
    <property type="nucleotide sequence ID" value="NZ_CP134822.1"/>
</dbReference>
<accession>A0A3R7EWA0</accession>
<dbReference type="InterPro" id="IPR050526">
    <property type="entry name" value="Rubredoxin_ET"/>
</dbReference>
<evidence type="ECO:0000256" key="6">
    <source>
        <dbReference type="ARBA" id="ARBA00023004"/>
    </source>
</evidence>
<dbReference type="EMBL" id="JNAD02000003">
    <property type="protein sequence ID" value="RKM97380.1"/>
    <property type="molecule type" value="Genomic_DNA"/>
</dbReference>
<organism evidence="10 11">
    <name type="scientific">Streptomyces xinghaiensis</name>
    <dbReference type="NCBI Taxonomy" id="1038928"/>
    <lineage>
        <taxon>Bacteria</taxon>
        <taxon>Bacillati</taxon>
        <taxon>Actinomycetota</taxon>
        <taxon>Actinomycetes</taxon>
        <taxon>Kitasatosporales</taxon>
        <taxon>Streptomycetaceae</taxon>
        <taxon>Streptomyces</taxon>
    </lineage>
</organism>
<evidence type="ECO:0000313" key="11">
    <source>
        <dbReference type="Proteomes" id="UP000028058"/>
    </source>
</evidence>
<dbReference type="InterPro" id="IPR024934">
    <property type="entry name" value="Rubredoxin-like_dom"/>
</dbReference>
<sequence length="57" mass="6368">MKVWECLVCGFVYDEAQGWPEEGIAPGTRWEDIPDDWSCPDCGAAKADFRMAEASRA</sequence>
<comment type="caution">
    <text evidence="10">The sequence shown here is derived from an EMBL/GenBank/DDBJ whole genome shotgun (WGS) entry which is preliminary data.</text>
</comment>
<dbReference type="InterPro" id="IPR024922">
    <property type="entry name" value="Rubredoxin"/>
</dbReference>
<dbReference type="PROSITE" id="PS00202">
    <property type="entry name" value="RUBREDOXIN"/>
    <property type="match status" value="1"/>
</dbReference>
<reference evidence="10 11" key="1">
    <citation type="journal article" date="2014" name="Genome Announc.">
        <title>Draft Genome Sequence of Streptomyces fradiae ATCC 19609, a Strain Highly Sensitive to Antibiotics.</title>
        <authorList>
            <person name="Bekker O.B."/>
            <person name="Klimina K.M."/>
            <person name="Vatlin A.A."/>
            <person name="Zakharevich N.V."/>
            <person name="Kasianov A.S."/>
            <person name="Danilenko V.N."/>
        </authorList>
    </citation>
    <scope>NUCLEOTIDE SEQUENCE [LARGE SCALE GENOMIC DNA]</scope>
    <source>
        <strain evidence="10 11">ATCC 19609</strain>
    </source>
</reference>
<feature type="binding site" evidence="8">
    <location>
        <position position="9"/>
    </location>
    <ligand>
        <name>Fe cation</name>
        <dbReference type="ChEBI" id="CHEBI:24875"/>
    </ligand>
</feature>
<evidence type="ECO:0000256" key="1">
    <source>
        <dbReference type="ARBA" id="ARBA00002792"/>
    </source>
</evidence>
<name>A0A3R7EWA0_9ACTN</name>
<feature type="binding site" evidence="8">
    <location>
        <position position="42"/>
    </location>
    <ligand>
        <name>Fe cation</name>
        <dbReference type="ChEBI" id="CHEBI:24875"/>
    </ligand>
</feature>
<gene>
    <name evidence="10" type="ORF">SFRA_009210</name>
</gene>
<dbReference type="PANTHER" id="PTHR47627">
    <property type="entry name" value="RUBREDOXIN"/>
    <property type="match status" value="1"/>
</dbReference>
<evidence type="ECO:0000259" key="9">
    <source>
        <dbReference type="PROSITE" id="PS50903"/>
    </source>
</evidence>
<feature type="domain" description="Rubredoxin-like" evidence="9">
    <location>
        <begin position="1"/>
        <end position="52"/>
    </location>
</feature>
<dbReference type="CDD" id="cd00730">
    <property type="entry name" value="rubredoxin"/>
    <property type="match status" value="1"/>
</dbReference>
<dbReference type="GO" id="GO:0009055">
    <property type="term" value="F:electron transfer activity"/>
    <property type="evidence" value="ECO:0007669"/>
    <property type="project" value="InterPro"/>
</dbReference>
<dbReference type="GO" id="GO:0043448">
    <property type="term" value="P:alkane catabolic process"/>
    <property type="evidence" value="ECO:0007669"/>
    <property type="project" value="TreeGrafter"/>
</dbReference>
<keyword evidence="6 7" id="KW-0408">Iron</keyword>
<dbReference type="Proteomes" id="UP000028058">
    <property type="component" value="Unassembled WGS sequence"/>
</dbReference>
<feature type="binding site" evidence="8">
    <location>
        <position position="6"/>
    </location>
    <ligand>
        <name>Fe cation</name>
        <dbReference type="ChEBI" id="CHEBI:24875"/>
    </ligand>
</feature>
<evidence type="ECO:0000256" key="7">
    <source>
        <dbReference type="PIRNR" id="PIRNR000071"/>
    </source>
</evidence>
<dbReference type="PROSITE" id="PS50903">
    <property type="entry name" value="RUBREDOXIN_LIKE"/>
    <property type="match status" value="1"/>
</dbReference>
<dbReference type="Gene3D" id="2.20.28.10">
    <property type="match status" value="1"/>
</dbReference>
<protein>
    <recommendedName>
        <fullName evidence="7">Rubredoxin</fullName>
    </recommendedName>
</protein>
<keyword evidence="11" id="KW-1185">Reference proteome</keyword>
<feature type="binding site" evidence="8">
    <location>
        <position position="39"/>
    </location>
    <ligand>
        <name>Fe cation</name>
        <dbReference type="ChEBI" id="CHEBI:24875"/>
    </ligand>
</feature>
<proteinExistence type="inferred from homology"/>
<keyword evidence="5 7" id="KW-0249">Electron transport</keyword>
<comment type="cofactor">
    <cofactor evidence="7 8">
        <name>Fe(3+)</name>
        <dbReference type="ChEBI" id="CHEBI:29034"/>
    </cofactor>
    <text evidence="7 8">Binds 1 Fe(3+) ion per subunit.</text>
</comment>
<dbReference type="PIRSF" id="PIRSF000071">
    <property type="entry name" value="Rubredoxin"/>
    <property type="match status" value="1"/>
</dbReference>
<dbReference type="InterPro" id="IPR018527">
    <property type="entry name" value="Rubredoxin_Fe_BS"/>
</dbReference>
<evidence type="ECO:0000313" key="10">
    <source>
        <dbReference type="EMBL" id="RKM97380.1"/>
    </source>
</evidence>
<dbReference type="OrthoDB" id="9800607at2"/>
<dbReference type="Pfam" id="PF00301">
    <property type="entry name" value="Rubredoxin"/>
    <property type="match status" value="1"/>
</dbReference>
<dbReference type="FunFam" id="2.20.28.10:FF:000001">
    <property type="entry name" value="Rubredoxin"/>
    <property type="match status" value="1"/>
</dbReference>
<dbReference type="InterPro" id="IPR024935">
    <property type="entry name" value="Rubredoxin_dom"/>
</dbReference>
<dbReference type="SUPFAM" id="SSF57802">
    <property type="entry name" value="Rubredoxin-like"/>
    <property type="match status" value="1"/>
</dbReference>
<evidence type="ECO:0000256" key="3">
    <source>
        <dbReference type="ARBA" id="ARBA00022448"/>
    </source>
</evidence>
<keyword evidence="4 7" id="KW-0479">Metal-binding</keyword>
<dbReference type="PANTHER" id="PTHR47627:SF1">
    <property type="entry name" value="RUBREDOXIN-1-RELATED"/>
    <property type="match status" value="1"/>
</dbReference>
<evidence type="ECO:0000256" key="5">
    <source>
        <dbReference type="ARBA" id="ARBA00022982"/>
    </source>
</evidence>
<dbReference type="PRINTS" id="PR00163">
    <property type="entry name" value="RUBREDOXIN"/>
</dbReference>
<evidence type="ECO:0000256" key="4">
    <source>
        <dbReference type="ARBA" id="ARBA00022723"/>
    </source>
</evidence>
<dbReference type="GO" id="GO:0005506">
    <property type="term" value="F:iron ion binding"/>
    <property type="evidence" value="ECO:0007669"/>
    <property type="project" value="InterPro"/>
</dbReference>
<comment type="similarity">
    <text evidence="2 7">Belongs to the rubredoxin family.</text>
</comment>
<keyword evidence="3 7" id="KW-0813">Transport</keyword>
<evidence type="ECO:0000256" key="2">
    <source>
        <dbReference type="ARBA" id="ARBA00005337"/>
    </source>
</evidence>